<dbReference type="PROSITE" id="PS50943">
    <property type="entry name" value="HTH_CROC1"/>
    <property type="match status" value="1"/>
</dbReference>
<feature type="compositionally biased region" description="Polar residues" evidence="2">
    <location>
        <begin position="1"/>
        <end position="12"/>
    </location>
</feature>
<proteinExistence type="predicted"/>
<reference evidence="4 5" key="1">
    <citation type="submission" date="2021-06" db="EMBL/GenBank/DDBJ databases">
        <title>Genome-based taxonomic framework of Microbacterium strains isolated from marine environment, the description of four new species and reclassification of four preexisting species.</title>
        <authorList>
            <person name="Lee S.D."/>
            <person name="Kim S.-M."/>
            <person name="Byeon Y.-S."/>
            <person name="Yang H.L."/>
            <person name="Kim I.S."/>
        </authorList>
    </citation>
    <scope>NUCLEOTIDE SEQUENCE [LARGE SCALE GENOMIC DNA]</scope>
    <source>
        <strain evidence="4 5">KACC 14465</strain>
    </source>
</reference>
<dbReference type="InterPro" id="IPR011051">
    <property type="entry name" value="RmlC_Cupin_sf"/>
</dbReference>
<evidence type="ECO:0000313" key="5">
    <source>
        <dbReference type="Proteomes" id="UP001215097"/>
    </source>
</evidence>
<dbReference type="Pfam" id="PF01381">
    <property type="entry name" value="HTH_3"/>
    <property type="match status" value="1"/>
</dbReference>
<feature type="region of interest" description="Disordered" evidence="2">
    <location>
        <begin position="1"/>
        <end position="26"/>
    </location>
</feature>
<evidence type="ECO:0000259" key="3">
    <source>
        <dbReference type="PROSITE" id="PS50943"/>
    </source>
</evidence>
<accession>A0ABY7XLV9</accession>
<dbReference type="CDD" id="cd00093">
    <property type="entry name" value="HTH_XRE"/>
    <property type="match status" value="1"/>
</dbReference>
<name>A0ABY7XLV9_MICLT</name>
<keyword evidence="5" id="KW-1185">Reference proteome</keyword>
<sequence length="215" mass="23148">MFSASEPDTLSATIRAESAKGDDVPDDSLSLIGPRLKSWREKRSMTLADLSALTDISPSTLSRLEAGKRAPNLELLVPIARALGLGLDDIVPRAVPDPRVSRTTREVEGIRYESLSPASSPVQTYKVTFPARPVGITAVPQPKVHDGQEWLYVISGRLRLVLGDQDVTLGPGEAAEFDTRVPHWLSAAGPGPAEIVSIFSKDGKRIHLRARPAAS</sequence>
<dbReference type="PANTHER" id="PTHR46797:SF1">
    <property type="entry name" value="METHYLPHOSPHONATE SYNTHASE"/>
    <property type="match status" value="1"/>
</dbReference>
<dbReference type="SMART" id="SM00530">
    <property type="entry name" value="HTH_XRE"/>
    <property type="match status" value="1"/>
</dbReference>
<evidence type="ECO:0000256" key="1">
    <source>
        <dbReference type="ARBA" id="ARBA00023125"/>
    </source>
</evidence>
<feature type="domain" description="HTH cro/C1-type" evidence="3">
    <location>
        <begin position="36"/>
        <end position="90"/>
    </location>
</feature>
<dbReference type="InterPro" id="IPR014710">
    <property type="entry name" value="RmlC-like_jellyroll"/>
</dbReference>
<dbReference type="InterPro" id="IPR013096">
    <property type="entry name" value="Cupin_2"/>
</dbReference>
<dbReference type="CDD" id="cd02209">
    <property type="entry name" value="cupin_XRE_C"/>
    <property type="match status" value="1"/>
</dbReference>
<evidence type="ECO:0000313" key="4">
    <source>
        <dbReference type="EMBL" id="WDM43094.1"/>
    </source>
</evidence>
<dbReference type="SUPFAM" id="SSF51182">
    <property type="entry name" value="RmlC-like cupins"/>
    <property type="match status" value="1"/>
</dbReference>
<organism evidence="4 5">
    <name type="scientific">Microbacterium luteolum</name>
    <name type="common">Aureobacterium luteolum</name>
    <dbReference type="NCBI Taxonomy" id="69367"/>
    <lineage>
        <taxon>Bacteria</taxon>
        <taxon>Bacillati</taxon>
        <taxon>Actinomycetota</taxon>
        <taxon>Actinomycetes</taxon>
        <taxon>Micrococcales</taxon>
        <taxon>Microbacteriaceae</taxon>
        <taxon>Microbacterium</taxon>
    </lineage>
</organism>
<evidence type="ECO:0000256" key="2">
    <source>
        <dbReference type="SAM" id="MobiDB-lite"/>
    </source>
</evidence>
<dbReference type="InterPro" id="IPR050807">
    <property type="entry name" value="TransReg_Diox_bact_type"/>
</dbReference>
<dbReference type="PANTHER" id="PTHR46797">
    <property type="entry name" value="HTH-TYPE TRANSCRIPTIONAL REGULATOR"/>
    <property type="match status" value="1"/>
</dbReference>
<dbReference type="InterPro" id="IPR001387">
    <property type="entry name" value="Cro/C1-type_HTH"/>
</dbReference>
<dbReference type="Gene3D" id="2.60.120.10">
    <property type="entry name" value="Jelly Rolls"/>
    <property type="match status" value="1"/>
</dbReference>
<dbReference type="EMBL" id="CP078075">
    <property type="protein sequence ID" value="WDM43094.1"/>
    <property type="molecule type" value="Genomic_DNA"/>
</dbReference>
<dbReference type="Proteomes" id="UP001215097">
    <property type="component" value="Chromosome"/>
</dbReference>
<dbReference type="Pfam" id="PF07883">
    <property type="entry name" value="Cupin_2"/>
    <property type="match status" value="1"/>
</dbReference>
<gene>
    <name evidence="4" type="ORF">KV395_07410</name>
</gene>
<dbReference type="SUPFAM" id="SSF47413">
    <property type="entry name" value="lambda repressor-like DNA-binding domains"/>
    <property type="match status" value="1"/>
</dbReference>
<dbReference type="InterPro" id="IPR010982">
    <property type="entry name" value="Lambda_DNA-bd_dom_sf"/>
</dbReference>
<protein>
    <submittedName>
        <fullName evidence="4">XRE family transcriptional regulator</fullName>
    </submittedName>
</protein>
<keyword evidence="1" id="KW-0238">DNA-binding</keyword>
<dbReference type="Gene3D" id="1.10.260.40">
    <property type="entry name" value="lambda repressor-like DNA-binding domains"/>
    <property type="match status" value="1"/>
</dbReference>